<comment type="caution">
    <text evidence="3">The sequence shown here is derived from an EMBL/GenBank/DDBJ whole genome shotgun (WGS) entry which is preliminary data.</text>
</comment>
<protein>
    <recommendedName>
        <fullName evidence="5">Lipoprotein</fullName>
    </recommendedName>
</protein>
<reference evidence="3 4" key="1">
    <citation type="submission" date="2018-06" db="EMBL/GenBank/DDBJ databases">
        <title>Streptacidiphilus pinicola sp. nov., isolated from pine grove soil.</title>
        <authorList>
            <person name="Roh S.G."/>
            <person name="Park S."/>
            <person name="Kim M.-K."/>
            <person name="Yun B.-R."/>
            <person name="Park J."/>
            <person name="Kim M.J."/>
            <person name="Kim Y.S."/>
            <person name="Kim S.B."/>
        </authorList>
    </citation>
    <scope>NUCLEOTIDE SEQUENCE [LARGE SCALE GENOMIC DNA]</scope>
    <source>
        <strain evidence="3 4">MMS16-CNU450</strain>
    </source>
</reference>
<evidence type="ECO:0000256" key="1">
    <source>
        <dbReference type="SAM" id="MobiDB-lite"/>
    </source>
</evidence>
<gene>
    <name evidence="3" type="ORF">DN069_10400</name>
</gene>
<sequence>MKRLYALPAVALAVATVAVGCSSSTKNAVSSPPSSGGGSASASTAALHSANSKYGQILVDSSGHTLYLLTADAGQKSTCYGTCASFWPPDHTSGMPSNSGVTASMVGTTTRTDHTMQVTYNGHPLYTFTKDTAAGDVNGEGITNFGGTWYVVGVNGNAITSAATAPSPSPSGTGSGGGGYGY</sequence>
<dbReference type="PROSITE" id="PS51257">
    <property type="entry name" value="PROKAR_LIPOPROTEIN"/>
    <property type="match status" value="1"/>
</dbReference>
<evidence type="ECO:0000313" key="3">
    <source>
        <dbReference type="EMBL" id="RAG85653.1"/>
    </source>
</evidence>
<feature type="signal peptide" evidence="2">
    <location>
        <begin position="1"/>
        <end position="20"/>
    </location>
</feature>
<dbReference type="RefSeq" id="WP_111500615.1">
    <property type="nucleotide sequence ID" value="NZ_QKYN01000038.1"/>
</dbReference>
<keyword evidence="4" id="KW-1185">Reference proteome</keyword>
<accession>A0A2X0IQ28</accession>
<evidence type="ECO:0000313" key="4">
    <source>
        <dbReference type="Proteomes" id="UP000248889"/>
    </source>
</evidence>
<evidence type="ECO:0008006" key="5">
    <source>
        <dbReference type="Google" id="ProtNLM"/>
    </source>
</evidence>
<dbReference type="AlphaFoldDB" id="A0A2X0IQ28"/>
<feature type="chain" id="PRO_5039385897" description="Lipoprotein" evidence="2">
    <location>
        <begin position="21"/>
        <end position="182"/>
    </location>
</feature>
<dbReference type="PANTHER" id="PTHR39335">
    <property type="entry name" value="BLL4220 PROTEIN"/>
    <property type="match status" value="1"/>
</dbReference>
<dbReference type="InterPro" id="IPR005297">
    <property type="entry name" value="Lipoprotein_repeat"/>
</dbReference>
<evidence type="ECO:0000256" key="2">
    <source>
        <dbReference type="SAM" id="SignalP"/>
    </source>
</evidence>
<dbReference type="Proteomes" id="UP000248889">
    <property type="component" value="Unassembled WGS sequence"/>
</dbReference>
<organism evidence="3 4">
    <name type="scientific">Streptacidiphilus pinicola</name>
    <dbReference type="NCBI Taxonomy" id="2219663"/>
    <lineage>
        <taxon>Bacteria</taxon>
        <taxon>Bacillati</taxon>
        <taxon>Actinomycetota</taxon>
        <taxon>Actinomycetes</taxon>
        <taxon>Kitasatosporales</taxon>
        <taxon>Streptomycetaceae</taxon>
        <taxon>Streptacidiphilus</taxon>
    </lineage>
</organism>
<feature type="compositionally biased region" description="Low complexity" evidence="1">
    <location>
        <begin position="161"/>
        <end position="172"/>
    </location>
</feature>
<name>A0A2X0IQ28_9ACTN</name>
<dbReference type="EMBL" id="QKYN01000038">
    <property type="protein sequence ID" value="RAG85653.1"/>
    <property type="molecule type" value="Genomic_DNA"/>
</dbReference>
<dbReference type="Pfam" id="PF03640">
    <property type="entry name" value="Lipoprotein_15"/>
    <property type="match status" value="2"/>
</dbReference>
<dbReference type="GO" id="GO:0043448">
    <property type="term" value="P:alkane catabolic process"/>
    <property type="evidence" value="ECO:0007669"/>
    <property type="project" value="TreeGrafter"/>
</dbReference>
<proteinExistence type="predicted"/>
<feature type="compositionally biased region" description="Gly residues" evidence="1">
    <location>
        <begin position="173"/>
        <end position="182"/>
    </location>
</feature>
<keyword evidence="2" id="KW-0732">Signal</keyword>
<dbReference type="OrthoDB" id="597632at2"/>
<feature type="region of interest" description="Disordered" evidence="1">
    <location>
        <begin position="161"/>
        <end position="182"/>
    </location>
</feature>
<dbReference type="PANTHER" id="PTHR39335:SF1">
    <property type="entry name" value="BLL4220 PROTEIN"/>
    <property type="match status" value="1"/>
</dbReference>